<accession>A0A9D1SUF2</accession>
<dbReference type="Proteomes" id="UP000824130">
    <property type="component" value="Unassembled WGS sequence"/>
</dbReference>
<comment type="similarity">
    <text evidence="1">Belongs to the ComF/GntX family.</text>
</comment>
<dbReference type="InterPro" id="IPR029057">
    <property type="entry name" value="PRTase-like"/>
</dbReference>
<reference evidence="4" key="1">
    <citation type="submission" date="2020-10" db="EMBL/GenBank/DDBJ databases">
        <authorList>
            <person name="Gilroy R."/>
        </authorList>
    </citation>
    <scope>NUCLEOTIDE SEQUENCE</scope>
    <source>
        <strain evidence="4">ChiSjej4B22-8349</strain>
    </source>
</reference>
<dbReference type="Pfam" id="PF18912">
    <property type="entry name" value="DZR_2"/>
    <property type="match status" value="1"/>
</dbReference>
<dbReference type="Pfam" id="PF00156">
    <property type="entry name" value="Pribosyltran"/>
    <property type="match status" value="1"/>
</dbReference>
<feature type="domain" description="Double zinc ribbon" evidence="3">
    <location>
        <begin position="15"/>
        <end position="75"/>
    </location>
</feature>
<protein>
    <submittedName>
        <fullName evidence="4">ComF family protein</fullName>
    </submittedName>
</protein>
<dbReference type="AlphaFoldDB" id="A0A9D1SUF2"/>
<sequence length="253" mass="28723">MREGLWERAKHAVSEAVFPSNIYCICCGSLIDGTRNYSLCDGCMEKLHWITGRTCDKCGKALPDTYRGKLCYDCMTYEHSFVKGYSCLTYGMYERQLIFDMKYNGKSYLAEKFADILYDRICCEDVDPDGVIPVPVSRRRLRERGYDQSELMAKALGKRWDVPVWTDVLRRKKNTPFLRGYSPAEREEILRGVFSVIPSGIRRIQGKHVMLLDDIYTTGTTADACSRALLEAGAREVSLLTLASGGNRKSNIS</sequence>
<organism evidence="4 5">
    <name type="scientific">Candidatus Allocopromorpha excrementipullorum</name>
    <dbReference type="NCBI Taxonomy" id="2840743"/>
    <lineage>
        <taxon>Bacteria</taxon>
        <taxon>Bacillati</taxon>
        <taxon>Bacillota</taxon>
        <taxon>Clostridia</taxon>
        <taxon>Eubacteriales</taxon>
        <taxon>Eubacteriaceae</taxon>
        <taxon>Eubacteriaceae incertae sedis</taxon>
        <taxon>Candidatus Allocopromorpha</taxon>
    </lineage>
</organism>
<evidence type="ECO:0000259" key="3">
    <source>
        <dbReference type="Pfam" id="PF18912"/>
    </source>
</evidence>
<dbReference type="CDD" id="cd06223">
    <property type="entry name" value="PRTases_typeI"/>
    <property type="match status" value="1"/>
</dbReference>
<proteinExistence type="inferred from homology"/>
<dbReference type="PANTHER" id="PTHR47505:SF1">
    <property type="entry name" value="DNA UTILIZATION PROTEIN YHGH"/>
    <property type="match status" value="1"/>
</dbReference>
<dbReference type="InterPro" id="IPR044005">
    <property type="entry name" value="DZR_2"/>
</dbReference>
<dbReference type="PANTHER" id="PTHR47505">
    <property type="entry name" value="DNA UTILIZATION PROTEIN YHGH"/>
    <property type="match status" value="1"/>
</dbReference>
<evidence type="ECO:0000259" key="2">
    <source>
        <dbReference type="Pfam" id="PF00156"/>
    </source>
</evidence>
<dbReference type="Gene3D" id="3.40.50.2020">
    <property type="match status" value="1"/>
</dbReference>
<comment type="caution">
    <text evidence="4">The sequence shown here is derived from an EMBL/GenBank/DDBJ whole genome shotgun (WGS) entry which is preliminary data.</text>
</comment>
<feature type="domain" description="Phosphoribosyltransferase" evidence="2">
    <location>
        <begin position="189"/>
        <end position="250"/>
    </location>
</feature>
<dbReference type="InterPro" id="IPR000836">
    <property type="entry name" value="PRTase_dom"/>
</dbReference>
<gene>
    <name evidence="4" type="ORF">IAD25_05605</name>
</gene>
<name>A0A9D1SUF2_9FIRM</name>
<dbReference type="SUPFAM" id="SSF53271">
    <property type="entry name" value="PRTase-like"/>
    <property type="match status" value="1"/>
</dbReference>
<evidence type="ECO:0000313" key="4">
    <source>
        <dbReference type="EMBL" id="HIU96173.1"/>
    </source>
</evidence>
<dbReference type="EMBL" id="DVOB01000122">
    <property type="protein sequence ID" value="HIU96173.1"/>
    <property type="molecule type" value="Genomic_DNA"/>
</dbReference>
<reference evidence="4" key="2">
    <citation type="journal article" date="2021" name="PeerJ">
        <title>Extensive microbial diversity within the chicken gut microbiome revealed by metagenomics and culture.</title>
        <authorList>
            <person name="Gilroy R."/>
            <person name="Ravi A."/>
            <person name="Getino M."/>
            <person name="Pursley I."/>
            <person name="Horton D.L."/>
            <person name="Alikhan N.F."/>
            <person name="Baker D."/>
            <person name="Gharbi K."/>
            <person name="Hall N."/>
            <person name="Watson M."/>
            <person name="Adriaenssens E.M."/>
            <person name="Foster-Nyarko E."/>
            <person name="Jarju S."/>
            <person name="Secka A."/>
            <person name="Antonio M."/>
            <person name="Oren A."/>
            <person name="Chaudhuri R.R."/>
            <person name="La Ragione R."/>
            <person name="Hildebrand F."/>
            <person name="Pallen M.J."/>
        </authorList>
    </citation>
    <scope>NUCLEOTIDE SEQUENCE</scope>
    <source>
        <strain evidence="4">ChiSjej4B22-8349</strain>
    </source>
</reference>
<evidence type="ECO:0000256" key="1">
    <source>
        <dbReference type="ARBA" id="ARBA00008007"/>
    </source>
</evidence>
<evidence type="ECO:0000313" key="5">
    <source>
        <dbReference type="Proteomes" id="UP000824130"/>
    </source>
</evidence>
<dbReference type="InterPro" id="IPR051910">
    <property type="entry name" value="ComF/GntX_DNA_util-trans"/>
</dbReference>